<dbReference type="GO" id="GO:0005869">
    <property type="term" value="C:dynactin complex"/>
    <property type="evidence" value="ECO:0007669"/>
    <property type="project" value="InterPro"/>
</dbReference>
<name>A0A485LHF7_9STRA</name>
<evidence type="ECO:0000313" key="2">
    <source>
        <dbReference type="EMBL" id="VFT98098.1"/>
    </source>
</evidence>
<dbReference type="Proteomes" id="UP000332933">
    <property type="component" value="Unassembled WGS sequence"/>
</dbReference>
<sequence>METELASLERRVLALQARLGVTSKDVHGSPLQYRLRDLTEKLQQLESSLEPPNAAPLRTAYNQHKKYLEGDFLDELKTPGSTAQLKKAILLTSQDSINEMVANAKKLRALEQELASPTPPTITQDVQQALRRVETRNMLVTRQVLAHHEAVEGLLTQYAAIVHGMSKKFQLYDHALRRMEATRGHVAP</sequence>
<keyword evidence="3" id="KW-1185">Reference proteome</keyword>
<dbReference type="Pfam" id="PF07426">
    <property type="entry name" value="Dynactin_p22"/>
    <property type="match status" value="1"/>
</dbReference>
<dbReference type="OrthoDB" id="71244at2759"/>
<dbReference type="InterPro" id="IPR009991">
    <property type="entry name" value="DCTN3"/>
</dbReference>
<evidence type="ECO:0000313" key="3">
    <source>
        <dbReference type="Proteomes" id="UP000332933"/>
    </source>
</evidence>
<dbReference type="EMBL" id="CAADRA010007001">
    <property type="protein sequence ID" value="VFT98098.1"/>
    <property type="molecule type" value="Genomic_DNA"/>
</dbReference>
<protein>
    <submittedName>
        <fullName evidence="2">Aste57867_21427 protein</fullName>
    </submittedName>
</protein>
<dbReference type="GO" id="GO:0061640">
    <property type="term" value="P:cytoskeleton-dependent cytokinesis"/>
    <property type="evidence" value="ECO:0007669"/>
    <property type="project" value="InterPro"/>
</dbReference>
<accession>A0A485LHF7</accession>
<dbReference type="AlphaFoldDB" id="A0A485LHF7"/>
<gene>
    <name evidence="2" type="primary">Aste57867_21427</name>
    <name evidence="1" type="ORF">As57867_021358</name>
    <name evidence="2" type="ORF">ASTE57867_21427</name>
</gene>
<reference evidence="1" key="2">
    <citation type="submission" date="2019-06" db="EMBL/GenBank/DDBJ databases">
        <title>Genomics analysis of Aphanomyces spp. identifies a new class of oomycete effector associated with host adaptation.</title>
        <authorList>
            <person name="Gaulin E."/>
        </authorList>
    </citation>
    <scope>NUCLEOTIDE SEQUENCE</scope>
    <source>
        <strain evidence="1">CBS 578.67</strain>
    </source>
</reference>
<evidence type="ECO:0000313" key="1">
    <source>
        <dbReference type="EMBL" id="KAF0686764.1"/>
    </source>
</evidence>
<organism evidence="2 3">
    <name type="scientific">Aphanomyces stellatus</name>
    <dbReference type="NCBI Taxonomy" id="120398"/>
    <lineage>
        <taxon>Eukaryota</taxon>
        <taxon>Sar</taxon>
        <taxon>Stramenopiles</taxon>
        <taxon>Oomycota</taxon>
        <taxon>Saprolegniomycetes</taxon>
        <taxon>Saprolegniales</taxon>
        <taxon>Verrucalvaceae</taxon>
        <taxon>Aphanomyces</taxon>
    </lineage>
</organism>
<reference evidence="2 3" key="1">
    <citation type="submission" date="2019-03" db="EMBL/GenBank/DDBJ databases">
        <authorList>
            <person name="Gaulin E."/>
            <person name="Dumas B."/>
        </authorList>
    </citation>
    <scope>NUCLEOTIDE SEQUENCE [LARGE SCALE GENOMIC DNA]</scope>
    <source>
        <strain evidence="2">CBS 568.67</strain>
    </source>
</reference>
<dbReference type="EMBL" id="VJMH01006975">
    <property type="protein sequence ID" value="KAF0686764.1"/>
    <property type="molecule type" value="Genomic_DNA"/>
</dbReference>
<proteinExistence type="predicted"/>